<sequence length="259" mass="28444">MRALLLAALAALQGAAAPAPVATPAPITPEPARILASYPHDTSAFTEGLLIDRGTLYESTGREGQSDIRRVDLTSGRVLARAKLPPALFGEGIVAWRNDLFSVTWHGGQGFRWSLPALKRSGGFRYDGEGWAMTEDGRNLILSDGTPVLRYLDPKTQKVVRRLTVTLGGRPLERLNELEYVDGEILANIWMTRYIVRIDPADGHVRGVIDLAPLIAQVGTTDRDSVPNGIAYDRAAHKLYVTGKNWPRLFEIARPQRPS</sequence>
<proteinExistence type="predicted"/>
<dbReference type="InterPro" id="IPR011044">
    <property type="entry name" value="Quino_amine_DH_bsu"/>
</dbReference>
<evidence type="ECO:0000313" key="2">
    <source>
        <dbReference type="EMBL" id="GHH21970.1"/>
    </source>
</evidence>
<accession>A0ABQ3LP68</accession>
<organism evidence="2 3">
    <name type="scientific">Sphingomonas glacialis</name>
    <dbReference type="NCBI Taxonomy" id="658225"/>
    <lineage>
        <taxon>Bacteria</taxon>
        <taxon>Pseudomonadati</taxon>
        <taxon>Pseudomonadota</taxon>
        <taxon>Alphaproteobacteria</taxon>
        <taxon>Sphingomonadales</taxon>
        <taxon>Sphingomonadaceae</taxon>
        <taxon>Sphingomonas</taxon>
    </lineage>
</organism>
<dbReference type="Gene3D" id="2.130.10.10">
    <property type="entry name" value="YVTN repeat-like/Quinoprotein amine dehydrogenase"/>
    <property type="match status" value="1"/>
</dbReference>
<evidence type="ECO:0000256" key="1">
    <source>
        <dbReference type="SAM" id="SignalP"/>
    </source>
</evidence>
<gene>
    <name evidence="2" type="ORF">GCM10008023_31420</name>
</gene>
<evidence type="ECO:0000313" key="3">
    <source>
        <dbReference type="Proteomes" id="UP000652430"/>
    </source>
</evidence>
<keyword evidence="3" id="KW-1185">Reference proteome</keyword>
<dbReference type="Proteomes" id="UP000652430">
    <property type="component" value="Unassembled WGS sequence"/>
</dbReference>
<name>A0ABQ3LP68_9SPHN</name>
<feature type="signal peptide" evidence="1">
    <location>
        <begin position="1"/>
        <end position="21"/>
    </location>
</feature>
<dbReference type="SUPFAM" id="SSF50969">
    <property type="entry name" value="YVTN repeat-like/Quinoprotein amine dehydrogenase"/>
    <property type="match status" value="1"/>
</dbReference>
<dbReference type="PANTHER" id="PTHR31270:SF1">
    <property type="entry name" value="GLUTAMINYL-PEPTIDE CYCLOTRANSFERASE"/>
    <property type="match status" value="1"/>
</dbReference>
<keyword evidence="1" id="KW-0732">Signal</keyword>
<feature type="chain" id="PRO_5047086158" evidence="1">
    <location>
        <begin position="22"/>
        <end position="259"/>
    </location>
</feature>
<reference evidence="3" key="1">
    <citation type="journal article" date="2019" name="Int. J. Syst. Evol. Microbiol.">
        <title>The Global Catalogue of Microorganisms (GCM) 10K type strain sequencing project: providing services to taxonomists for standard genome sequencing and annotation.</title>
        <authorList>
            <consortium name="The Broad Institute Genomics Platform"/>
            <consortium name="The Broad Institute Genome Sequencing Center for Infectious Disease"/>
            <person name="Wu L."/>
            <person name="Ma J."/>
        </authorList>
    </citation>
    <scope>NUCLEOTIDE SEQUENCE [LARGE SCALE GENOMIC DNA]</scope>
    <source>
        <strain evidence="3">CGMCC 1.8957</strain>
    </source>
</reference>
<dbReference type="Pfam" id="PF05096">
    <property type="entry name" value="Glu_cyclase_2"/>
    <property type="match status" value="1"/>
</dbReference>
<protein>
    <submittedName>
        <fullName evidence="2">Glutamine cyclotransferase</fullName>
    </submittedName>
</protein>
<dbReference type="InterPro" id="IPR007788">
    <property type="entry name" value="QCT"/>
</dbReference>
<dbReference type="PANTHER" id="PTHR31270">
    <property type="entry name" value="GLUTAMINYL-PEPTIDE CYCLOTRANSFERASE"/>
    <property type="match status" value="1"/>
</dbReference>
<comment type="caution">
    <text evidence="2">The sequence shown here is derived from an EMBL/GenBank/DDBJ whole genome shotgun (WGS) entry which is preliminary data.</text>
</comment>
<dbReference type="EMBL" id="BNAQ01000005">
    <property type="protein sequence ID" value="GHH21970.1"/>
    <property type="molecule type" value="Genomic_DNA"/>
</dbReference>
<dbReference type="InterPro" id="IPR015943">
    <property type="entry name" value="WD40/YVTN_repeat-like_dom_sf"/>
</dbReference>